<dbReference type="SUPFAM" id="SSF57903">
    <property type="entry name" value="FYVE/PHD zinc finger"/>
    <property type="match status" value="1"/>
</dbReference>
<comment type="caution">
    <text evidence="6">The sequence shown here is derived from an EMBL/GenBank/DDBJ whole genome shotgun (WGS) entry which is preliminary data.</text>
</comment>
<gene>
    <name evidence="6" type="ORF">RchiOBHm_Chr3g0458001</name>
</gene>
<dbReference type="Pfam" id="PF25980">
    <property type="entry name" value="NERD_plant"/>
    <property type="match status" value="1"/>
</dbReference>
<dbReference type="Gene3D" id="3.90.70.200">
    <property type="entry name" value="Plus-3 domain"/>
    <property type="match status" value="1"/>
</dbReference>
<keyword evidence="3" id="KW-0862">Zinc</keyword>
<feature type="compositionally biased region" description="Basic and acidic residues" evidence="4">
    <location>
        <begin position="225"/>
        <end position="234"/>
    </location>
</feature>
<feature type="compositionally biased region" description="Polar residues" evidence="4">
    <location>
        <begin position="215"/>
        <end position="224"/>
    </location>
</feature>
<feature type="region of interest" description="Disordered" evidence="4">
    <location>
        <begin position="215"/>
        <end position="246"/>
    </location>
</feature>
<dbReference type="Gene3D" id="3.30.40.10">
    <property type="entry name" value="Zinc/RING finger domain, C3HC4 (zinc finger)"/>
    <property type="match status" value="1"/>
</dbReference>
<dbReference type="GO" id="GO:0003677">
    <property type="term" value="F:DNA binding"/>
    <property type="evidence" value="ECO:0007669"/>
    <property type="project" value="InterPro"/>
</dbReference>
<dbReference type="PANTHER" id="PTHR46851">
    <property type="entry name" value="OS01G0884500 PROTEIN"/>
    <property type="match status" value="1"/>
</dbReference>
<dbReference type="GO" id="GO:0008270">
    <property type="term" value="F:zinc ion binding"/>
    <property type="evidence" value="ECO:0007669"/>
    <property type="project" value="UniProtKB-KW"/>
</dbReference>
<evidence type="ECO:0000256" key="4">
    <source>
        <dbReference type="SAM" id="MobiDB-lite"/>
    </source>
</evidence>
<dbReference type="InterPro" id="IPR001965">
    <property type="entry name" value="Znf_PHD"/>
</dbReference>
<dbReference type="InterPro" id="IPR011011">
    <property type="entry name" value="Znf_FYVE_PHD"/>
</dbReference>
<dbReference type="InterPro" id="IPR045894">
    <property type="entry name" value="At5g08430-like"/>
</dbReference>
<dbReference type="SMART" id="SM00249">
    <property type="entry name" value="PHD"/>
    <property type="match status" value="1"/>
</dbReference>
<evidence type="ECO:0000256" key="2">
    <source>
        <dbReference type="ARBA" id="ARBA00022771"/>
    </source>
</evidence>
<dbReference type="Pfam" id="PF22908">
    <property type="entry name" value="PHD_NSD"/>
    <property type="match status" value="1"/>
</dbReference>
<dbReference type="AlphaFoldDB" id="A0A2P6R7S5"/>
<dbReference type="InterPro" id="IPR004343">
    <property type="entry name" value="Plus-3_dom"/>
</dbReference>
<protein>
    <submittedName>
        <fullName evidence="6">Putative chromatin regulator PHD family</fullName>
    </submittedName>
</protein>
<evidence type="ECO:0000259" key="5">
    <source>
        <dbReference type="PROSITE" id="PS51360"/>
    </source>
</evidence>
<dbReference type="Pfam" id="PF03126">
    <property type="entry name" value="Plus-3"/>
    <property type="match status" value="1"/>
</dbReference>
<evidence type="ECO:0000313" key="6">
    <source>
        <dbReference type="EMBL" id="PRQ42471.1"/>
    </source>
</evidence>
<dbReference type="InterPro" id="IPR036128">
    <property type="entry name" value="Plus3-like_sf"/>
</dbReference>
<keyword evidence="1" id="KW-0479">Metal-binding</keyword>
<dbReference type="CDD" id="cd15568">
    <property type="entry name" value="PHD5_NSD"/>
    <property type="match status" value="1"/>
</dbReference>
<dbReference type="EMBL" id="PDCK01000041">
    <property type="protein sequence ID" value="PRQ42471.1"/>
    <property type="molecule type" value="Genomic_DNA"/>
</dbReference>
<dbReference type="OMA" id="ECWENIK"/>
<dbReference type="SUPFAM" id="SSF159042">
    <property type="entry name" value="Plus3-like"/>
    <property type="match status" value="1"/>
</dbReference>
<keyword evidence="2" id="KW-0863">Zinc-finger</keyword>
<keyword evidence="7" id="KW-1185">Reference proteome</keyword>
<feature type="domain" description="Plus3" evidence="5">
    <location>
        <begin position="255"/>
        <end position="381"/>
    </location>
</feature>
<dbReference type="Gramene" id="PRQ42471">
    <property type="protein sequence ID" value="PRQ42471"/>
    <property type="gene ID" value="RchiOBHm_Chr3g0458001"/>
</dbReference>
<evidence type="ECO:0000256" key="3">
    <source>
        <dbReference type="ARBA" id="ARBA00022833"/>
    </source>
</evidence>
<organism evidence="6 7">
    <name type="scientific">Rosa chinensis</name>
    <name type="common">China rose</name>
    <dbReference type="NCBI Taxonomy" id="74649"/>
    <lineage>
        <taxon>Eukaryota</taxon>
        <taxon>Viridiplantae</taxon>
        <taxon>Streptophyta</taxon>
        <taxon>Embryophyta</taxon>
        <taxon>Tracheophyta</taxon>
        <taxon>Spermatophyta</taxon>
        <taxon>Magnoliopsida</taxon>
        <taxon>eudicotyledons</taxon>
        <taxon>Gunneridae</taxon>
        <taxon>Pentapetalae</taxon>
        <taxon>rosids</taxon>
        <taxon>fabids</taxon>
        <taxon>Rosales</taxon>
        <taxon>Rosaceae</taxon>
        <taxon>Rosoideae</taxon>
        <taxon>Rosoideae incertae sedis</taxon>
        <taxon>Rosa</taxon>
    </lineage>
</organism>
<dbReference type="InterPro" id="IPR055198">
    <property type="entry name" value="NSD_PHD"/>
</dbReference>
<evidence type="ECO:0000313" key="7">
    <source>
        <dbReference type="Proteomes" id="UP000238479"/>
    </source>
</evidence>
<sequence length="446" mass="51414">MNDYSESEDWCFICKDGGVLILCDHEGCSKAYHPRCVGKKISFLKKQKRWICSHHSCSACGVAASGTKILSCLLCTYAVCGSCCKSSDTNSEFAVVRGKEKLGLCNDCLGIVRLAEENGPYGVDGKKLGFEDPETFEYGFKECWENIKEKEGLTLDDLYFPYSKGVTDSHDSEGTETHKLTLSKRKAEAAICEDNKDEFGSDDLAASNHKKKKLVSSSEYMTSESDLHEENNSEEKEEMIPSPTRNDESEWRFASIVASNMKLVYLRRSLVEELISKQPDSWERKLVGSYVRVENEPEDYFQIKSSYQLSQVKGIIRNHNNGEEILLHLLTREVPIYMLSDCDFTEEDCEDLQERVKNYLMRRPTVVEIEQKARELHEDITKDWIERELVRLLKCIDHEEYQHGWISREFCEYLKQRNMLKQPSEQERLRKEVPQVISEDLDSSNL</sequence>
<dbReference type="SMART" id="SM00719">
    <property type="entry name" value="Plus3"/>
    <property type="match status" value="1"/>
</dbReference>
<dbReference type="InterPro" id="IPR058668">
    <property type="entry name" value="NERD_dom"/>
</dbReference>
<dbReference type="STRING" id="74649.A0A2P6R7S5"/>
<dbReference type="Proteomes" id="UP000238479">
    <property type="component" value="Chromosome 3"/>
</dbReference>
<reference evidence="6 7" key="1">
    <citation type="journal article" date="2018" name="Nat. Genet.">
        <title>The Rosa genome provides new insights in the design of modern roses.</title>
        <authorList>
            <person name="Bendahmane M."/>
        </authorList>
    </citation>
    <scope>NUCLEOTIDE SEQUENCE [LARGE SCALE GENOMIC DNA]</scope>
    <source>
        <strain evidence="7">cv. Old Blush</strain>
    </source>
</reference>
<evidence type="ECO:0000256" key="1">
    <source>
        <dbReference type="ARBA" id="ARBA00022723"/>
    </source>
</evidence>
<proteinExistence type="predicted"/>
<dbReference type="PROSITE" id="PS51360">
    <property type="entry name" value="PLUS3"/>
    <property type="match status" value="1"/>
</dbReference>
<dbReference type="PANTHER" id="PTHR46851:SF22">
    <property type="entry name" value="ZINC ION BINDING _ DNA BINDING PROTEIN"/>
    <property type="match status" value="1"/>
</dbReference>
<accession>A0A2P6R7S5</accession>
<dbReference type="InterPro" id="IPR013083">
    <property type="entry name" value="Znf_RING/FYVE/PHD"/>
</dbReference>
<name>A0A2P6R7S5_ROSCH</name>